<sequence length="68" mass="6745">MKTILFALLGLGALAASVPAAAGPDWAVIERGRAAARTAAERTAQARNATPCAQADVAAPATSPATSR</sequence>
<feature type="compositionally biased region" description="Low complexity" evidence="1">
    <location>
        <begin position="40"/>
        <end position="50"/>
    </location>
</feature>
<dbReference type="EMBL" id="CP017758">
    <property type="protein sequence ID" value="AQV97714.1"/>
    <property type="molecule type" value="Genomic_DNA"/>
</dbReference>
<keyword evidence="2" id="KW-0732">Signal</keyword>
<dbReference type="AlphaFoldDB" id="A0A1U9UYB6"/>
<proteinExistence type="predicted"/>
<feature type="signal peptide" evidence="2">
    <location>
        <begin position="1"/>
        <end position="22"/>
    </location>
</feature>
<evidence type="ECO:0000256" key="2">
    <source>
        <dbReference type="SAM" id="SignalP"/>
    </source>
</evidence>
<accession>A0A1U9UYB6</accession>
<feature type="chain" id="PRO_5012437234" evidence="2">
    <location>
        <begin position="23"/>
        <end position="68"/>
    </location>
</feature>
<dbReference type="Proteomes" id="UP000189627">
    <property type="component" value="Chromosome 2"/>
</dbReference>
<dbReference type="RefSeq" id="WP_078200053.1">
    <property type="nucleotide sequence ID" value="NZ_CP017758.1"/>
</dbReference>
<evidence type="ECO:0000313" key="3">
    <source>
        <dbReference type="EMBL" id="AQV97714.1"/>
    </source>
</evidence>
<protein>
    <submittedName>
        <fullName evidence="3">Uncharacterized protein</fullName>
    </submittedName>
</protein>
<organism evidence="3 4">
    <name type="scientific">Cupriavidus necator</name>
    <name type="common">Alcaligenes eutrophus</name>
    <name type="synonym">Ralstonia eutropha</name>
    <dbReference type="NCBI Taxonomy" id="106590"/>
    <lineage>
        <taxon>Bacteria</taxon>
        <taxon>Pseudomonadati</taxon>
        <taxon>Pseudomonadota</taxon>
        <taxon>Betaproteobacteria</taxon>
        <taxon>Burkholderiales</taxon>
        <taxon>Burkholderiaceae</taxon>
        <taxon>Cupriavidus</taxon>
    </lineage>
</organism>
<reference evidence="4" key="1">
    <citation type="submission" date="2017-02" db="EMBL/GenBank/DDBJ databases">
        <title>Complete genome sequence of Cupriavidus necator strain NH9, a 3-chlorobenzoate degrader.</title>
        <authorList>
            <person name="Moriuchi R."/>
            <person name="Dohra H."/>
            <person name="Ogawa N."/>
        </authorList>
    </citation>
    <scope>NUCLEOTIDE SEQUENCE [LARGE SCALE GENOMIC DNA]</scope>
    <source>
        <strain evidence="4">NH9</strain>
    </source>
</reference>
<feature type="region of interest" description="Disordered" evidence="1">
    <location>
        <begin position="40"/>
        <end position="68"/>
    </location>
</feature>
<evidence type="ECO:0000313" key="4">
    <source>
        <dbReference type="Proteomes" id="UP000189627"/>
    </source>
</evidence>
<name>A0A1U9UYB6_CUPNE</name>
<dbReference type="KEGG" id="cuh:BJN34_28010"/>
<evidence type="ECO:0000256" key="1">
    <source>
        <dbReference type="SAM" id="MobiDB-lite"/>
    </source>
</evidence>
<gene>
    <name evidence="3" type="ORF">BJN34_28010</name>
</gene>